<organism evidence="2 3">
    <name type="scientific">Citrus unshiu</name>
    <name type="common">Satsuma mandarin</name>
    <name type="synonym">Citrus nobilis var. unshiu</name>
    <dbReference type="NCBI Taxonomy" id="55188"/>
    <lineage>
        <taxon>Eukaryota</taxon>
        <taxon>Viridiplantae</taxon>
        <taxon>Streptophyta</taxon>
        <taxon>Embryophyta</taxon>
        <taxon>Tracheophyta</taxon>
        <taxon>Spermatophyta</taxon>
        <taxon>Magnoliopsida</taxon>
        <taxon>eudicotyledons</taxon>
        <taxon>Gunneridae</taxon>
        <taxon>Pentapetalae</taxon>
        <taxon>rosids</taxon>
        <taxon>malvids</taxon>
        <taxon>Sapindales</taxon>
        <taxon>Rutaceae</taxon>
        <taxon>Aurantioideae</taxon>
        <taxon>Citrus</taxon>
    </lineage>
</organism>
<sequence length="197" mass="22080">MAIGSKIFWTLRIPHVINQQIMTPHQSMPHHRSMSFHRSVYVNSVVNSNVYSTVHGYPGGSKPTLYPSKRALARQRRAVLKKASQVADPLKQLGTSPMGVEAVAQDSSGVPHGDQVGHRCEIEAPLDPRILKDEKRGTPGHHSHFTINERSNGKTDITFELRTVKNLRRSIKGKMALFTCTVLSTLLFTTLFTWTDR</sequence>
<proteinExistence type="predicted"/>
<keyword evidence="1" id="KW-0812">Transmembrane</keyword>
<keyword evidence="1" id="KW-0472">Membrane</keyword>
<keyword evidence="1" id="KW-1133">Transmembrane helix</keyword>
<protein>
    <submittedName>
        <fullName evidence="2">Uncharacterized protein</fullName>
    </submittedName>
</protein>
<name>A0A2H5QKF5_CITUN</name>
<gene>
    <name evidence="2" type="ORF">CUMW_238700</name>
</gene>
<feature type="transmembrane region" description="Helical" evidence="1">
    <location>
        <begin position="175"/>
        <end position="194"/>
    </location>
</feature>
<evidence type="ECO:0000313" key="2">
    <source>
        <dbReference type="EMBL" id="GAY65109.1"/>
    </source>
</evidence>
<comment type="caution">
    <text evidence="2">The sequence shown here is derived from an EMBL/GenBank/DDBJ whole genome shotgun (WGS) entry which is preliminary data.</text>
</comment>
<evidence type="ECO:0000256" key="1">
    <source>
        <dbReference type="SAM" id="Phobius"/>
    </source>
</evidence>
<keyword evidence="3" id="KW-1185">Reference proteome</keyword>
<dbReference type="AlphaFoldDB" id="A0A2H5QKF5"/>
<dbReference type="EMBL" id="BDQV01000451">
    <property type="protein sequence ID" value="GAY65109.1"/>
    <property type="molecule type" value="Genomic_DNA"/>
</dbReference>
<reference evidence="2 3" key="1">
    <citation type="journal article" date="2017" name="Front. Genet.">
        <title>Draft sequencing of the heterozygous diploid genome of Satsuma (Citrus unshiu Marc.) using a hybrid assembly approach.</title>
        <authorList>
            <person name="Shimizu T."/>
            <person name="Tanizawa Y."/>
            <person name="Mochizuki T."/>
            <person name="Nagasaki H."/>
            <person name="Yoshioka T."/>
            <person name="Toyoda A."/>
            <person name="Fujiyama A."/>
            <person name="Kaminuma E."/>
            <person name="Nakamura Y."/>
        </authorList>
    </citation>
    <scope>NUCLEOTIDE SEQUENCE [LARGE SCALE GENOMIC DNA]</scope>
    <source>
        <strain evidence="3">cv. Miyagawa wase</strain>
    </source>
</reference>
<evidence type="ECO:0000313" key="3">
    <source>
        <dbReference type="Proteomes" id="UP000236630"/>
    </source>
</evidence>
<dbReference type="Proteomes" id="UP000236630">
    <property type="component" value="Unassembled WGS sequence"/>
</dbReference>
<accession>A0A2H5QKF5</accession>